<dbReference type="EMBL" id="JACQAY010000093">
    <property type="protein sequence ID" value="MBI3539265.1"/>
    <property type="molecule type" value="Genomic_DNA"/>
</dbReference>
<organism evidence="1 2">
    <name type="scientific">Eiseniibacteriota bacterium</name>
    <dbReference type="NCBI Taxonomy" id="2212470"/>
    <lineage>
        <taxon>Bacteria</taxon>
        <taxon>Candidatus Eiseniibacteriota</taxon>
    </lineage>
</organism>
<accession>A0A9D6L7X5</accession>
<feature type="non-terminal residue" evidence="1">
    <location>
        <position position="388"/>
    </location>
</feature>
<proteinExistence type="predicted"/>
<dbReference type="Gene3D" id="3.20.20.80">
    <property type="entry name" value="Glycosidases"/>
    <property type="match status" value="1"/>
</dbReference>
<evidence type="ECO:0000313" key="2">
    <source>
        <dbReference type="Proteomes" id="UP000807850"/>
    </source>
</evidence>
<dbReference type="AlphaFoldDB" id="A0A9D6L7X5"/>
<gene>
    <name evidence="1" type="ORF">HY076_03220</name>
</gene>
<name>A0A9D6L7X5_UNCEI</name>
<sequence>MRKAIGAALVCGACAIGAPPDAAHADRASARLAEPAAIPRFTTFGWVSPPIAFTTPERYAELAGAGMNVAITAWDDPHTAAENLHRMDCAAAAGVRCLVADDRFDRVAALGFTTPAAGALLDSIVHDYRDHPGFLGYYFRDEPKSPDWPGLASVFAELRRRDPDHPARDNLSGIGDSASWVADNTGYVEHVHPAVLCNDHYDFRIGFDYGLFIVNIAGLRAWSLRYGIPFWCAIQLVPHANLRTLTEGEVTWQVAMLLAYGARGLGYFTYWTPAPDSTLHWGLAIVGYDAVRTPWYDVIARLNARARPAGELLAGLTWISSQHAGSLPLGGAPFRGDDWIAGVGGRAAIGRFTDAAGVPYAVVVNSDSLAARVVTLDLAGAGGASRFD</sequence>
<comment type="caution">
    <text evidence="1">The sequence shown here is derived from an EMBL/GenBank/DDBJ whole genome shotgun (WGS) entry which is preliminary data.</text>
</comment>
<evidence type="ECO:0000313" key="1">
    <source>
        <dbReference type="EMBL" id="MBI3539265.1"/>
    </source>
</evidence>
<reference evidence="1" key="1">
    <citation type="submission" date="2020-07" db="EMBL/GenBank/DDBJ databases">
        <title>Huge and variable diversity of episymbiotic CPR bacteria and DPANN archaea in groundwater ecosystems.</title>
        <authorList>
            <person name="He C.Y."/>
            <person name="Keren R."/>
            <person name="Whittaker M."/>
            <person name="Farag I.F."/>
            <person name="Doudna J."/>
            <person name="Cate J.H.D."/>
            <person name="Banfield J.F."/>
        </authorList>
    </citation>
    <scope>NUCLEOTIDE SEQUENCE</scope>
    <source>
        <strain evidence="1">NC_groundwater_928_Pr1_S-0.2um_72_17</strain>
    </source>
</reference>
<evidence type="ECO:0008006" key="3">
    <source>
        <dbReference type="Google" id="ProtNLM"/>
    </source>
</evidence>
<protein>
    <recommendedName>
        <fullName evidence="3">Glycoside hydrolase family 42 N-terminal domain-containing protein</fullName>
    </recommendedName>
</protein>
<dbReference type="Proteomes" id="UP000807850">
    <property type="component" value="Unassembled WGS sequence"/>
</dbReference>